<gene>
    <name evidence="1" type="ORF">RHMOL_Rhmol04G0067400</name>
</gene>
<keyword evidence="2" id="KW-1185">Reference proteome</keyword>
<accession>A0ACC0NXV0</accession>
<protein>
    <submittedName>
        <fullName evidence="1">Uncharacterized protein</fullName>
    </submittedName>
</protein>
<comment type="caution">
    <text evidence="1">The sequence shown here is derived from an EMBL/GenBank/DDBJ whole genome shotgun (WGS) entry which is preliminary data.</text>
</comment>
<sequence>MTEYGIGSEMSTSGDVYSFGILLLEMVARKRPTDEIFEADLNLRNFVKIAFSALRVMEIVDPMLLTEERHGSKMVEYLISIIKIGLACSTESPKDRMSITNALCELHLVKNNISKVIN</sequence>
<organism evidence="1 2">
    <name type="scientific">Rhododendron molle</name>
    <name type="common">Chinese azalea</name>
    <name type="synonym">Azalea mollis</name>
    <dbReference type="NCBI Taxonomy" id="49168"/>
    <lineage>
        <taxon>Eukaryota</taxon>
        <taxon>Viridiplantae</taxon>
        <taxon>Streptophyta</taxon>
        <taxon>Embryophyta</taxon>
        <taxon>Tracheophyta</taxon>
        <taxon>Spermatophyta</taxon>
        <taxon>Magnoliopsida</taxon>
        <taxon>eudicotyledons</taxon>
        <taxon>Gunneridae</taxon>
        <taxon>Pentapetalae</taxon>
        <taxon>asterids</taxon>
        <taxon>Ericales</taxon>
        <taxon>Ericaceae</taxon>
        <taxon>Ericoideae</taxon>
        <taxon>Rhodoreae</taxon>
        <taxon>Rhododendron</taxon>
    </lineage>
</organism>
<evidence type="ECO:0000313" key="1">
    <source>
        <dbReference type="EMBL" id="KAI8558155.1"/>
    </source>
</evidence>
<reference evidence="1" key="1">
    <citation type="submission" date="2022-02" db="EMBL/GenBank/DDBJ databases">
        <title>Plant Genome Project.</title>
        <authorList>
            <person name="Zhang R.-G."/>
        </authorList>
    </citation>
    <scope>NUCLEOTIDE SEQUENCE</scope>
    <source>
        <strain evidence="1">AT1</strain>
    </source>
</reference>
<dbReference type="Proteomes" id="UP001062846">
    <property type="component" value="Chromosome 4"/>
</dbReference>
<name>A0ACC0NXV0_RHOML</name>
<evidence type="ECO:0000313" key="2">
    <source>
        <dbReference type="Proteomes" id="UP001062846"/>
    </source>
</evidence>
<proteinExistence type="predicted"/>
<dbReference type="EMBL" id="CM046391">
    <property type="protein sequence ID" value="KAI8558155.1"/>
    <property type="molecule type" value="Genomic_DNA"/>
</dbReference>